<keyword evidence="2" id="KW-1185">Reference proteome</keyword>
<name>A0A7W6S3T1_9PROT</name>
<dbReference type="RefSeq" id="WP_184437960.1">
    <property type="nucleotide sequence ID" value="NZ_JACIGI010000056.1"/>
</dbReference>
<organism evidence="1 2">
    <name type="scientific">Roseospira goensis</name>
    <dbReference type="NCBI Taxonomy" id="391922"/>
    <lineage>
        <taxon>Bacteria</taxon>
        <taxon>Pseudomonadati</taxon>
        <taxon>Pseudomonadota</taxon>
        <taxon>Alphaproteobacteria</taxon>
        <taxon>Rhodospirillales</taxon>
        <taxon>Rhodospirillaceae</taxon>
        <taxon>Roseospira</taxon>
    </lineage>
</organism>
<comment type="caution">
    <text evidence="1">The sequence shown here is derived from an EMBL/GenBank/DDBJ whole genome shotgun (WGS) entry which is preliminary data.</text>
</comment>
<evidence type="ECO:0000313" key="2">
    <source>
        <dbReference type="Proteomes" id="UP000555728"/>
    </source>
</evidence>
<evidence type="ECO:0000313" key="1">
    <source>
        <dbReference type="EMBL" id="MBB4287830.1"/>
    </source>
</evidence>
<sequence length="46" mass="4794">MKLRSFASWRVVAVVGVALAALTALVIADVLPLDQALRYAALLLGG</sequence>
<gene>
    <name evidence="1" type="ORF">GGD88_003588</name>
</gene>
<proteinExistence type="predicted"/>
<dbReference type="Proteomes" id="UP000555728">
    <property type="component" value="Unassembled WGS sequence"/>
</dbReference>
<dbReference type="EMBL" id="JACIGI010000056">
    <property type="protein sequence ID" value="MBB4287830.1"/>
    <property type="molecule type" value="Genomic_DNA"/>
</dbReference>
<reference evidence="1 2" key="1">
    <citation type="submission" date="2020-08" db="EMBL/GenBank/DDBJ databases">
        <title>Genome sequencing of Purple Non-Sulfur Bacteria from various extreme environments.</title>
        <authorList>
            <person name="Mayer M."/>
        </authorList>
    </citation>
    <scope>NUCLEOTIDE SEQUENCE [LARGE SCALE GENOMIC DNA]</scope>
    <source>
        <strain evidence="1 2">JA135</strain>
    </source>
</reference>
<dbReference type="AlphaFoldDB" id="A0A7W6S3T1"/>
<accession>A0A7W6S3T1</accession>
<protein>
    <submittedName>
        <fullName evidence="1">Type IV secretory pathway component VirB8</fullName>
    </submittedName>
</protein>